<dbReference type="EMBL" id="BOMY01000020">
    <property type="protein sequence ID" value="GIF20041.1"/>
    <property type="molecule type" value="Genomic_DNA"/>
</dbReference>
<organism evidence="1 2">
    <name type="scientific">Paractinoplanes tereljensis</name>
    <dbReference type="NCBI Taxonomy" id="571912"/>
    <lineage>
        <taxon>Bacteria</taxon>
        <taxon>Bacillati</taxon>
        <taxon>Actinomycetota</taxon>
        <taxon>Actinomycetes</taxon>
        <taxon>Micromonosporales</taxon>
        <taxon>Micromonosporaceae</taxon>
        <taxon>Paractinoplanes</taxon>
    </lineage>
</organism>
<name>A0A919NJS8_9ACTN</name>
<protein>
    <recommendedName>
        <fullName evidence="3">DUF4034 domain-containing protein</fullName>
    </recommendedName>
</protein>
<dbReference type="RefSeq" id="WP_203805307.1">
    <property type="nucleotide sequence ID" value="NZ_BOMY01000020.1"/>
</dbReference>
<evidence type="ECO:0000313" key="1">
    <source>
        <dbReference type="EMBL" id="GIF20041.1"/>
    </source>
</evidence>
<evidence type="ECO:0000313" key="2">
    <source>
        <dbReference type="Proteomes" id="UP000623608"/>
    </source>
</evidence>
<dbReference type="Proteomes" id="UP000623608">
    <property type="component" value="Unassembled WGS sequence"/>
</dbReference>
<comment type="caution">
    <text evidence="1">The sequence shown here is derived from an EMBL/GenBank/DDBJ whole genome shotgun (WGS) entry which is preliminary data.</text>
</comment>
<dbReference type="AlphaFoldDB" id="A0A919NJS8"/>
<sequence>MWSKSKKSRGAEAPEFCRFLDDDVEVLRRALRRKDWPAAREILATAEPEERSYYFSVAATTVGVERWIAGVVPGDPDPLLPLLLCGAGLLTSAWDLRRDGVSGPISTAGAELWRRLVGEAETYVEEVLRRDPGRADAWIWSIAVSRALGLPVEERRRRFERLIMIEPDNWYGHEQMLLALSPEWGGSSEAMFEFARARAEACPGTHVPALVVLAHREHNAYQAYLAKPDDPDRGLPLDYWESEAVMDEVWDAGQASFWHDDYEASVLTPIVWNNFAYAFAYGDFHKPAWSLFTSIGDDWITRDPWGDTEFFVSSRNYTRESLD</sequence>
<keyword evidence="2" id="KW-1185">Reference proteome</keyword>
<proteinExistence type="predicted"/>
<evidence type="ECO:0008006" key="3">
    <source>
        <dbReference type="Google" id="ProtNLM"/>
    </source>
</evidence>
<reference evidence="1" key="1">
    <citation type="submission" date="2021-01" db="EMBL/GenBank/DDBJ databases">
        <title>Whole genome shotgun sequence of Actinoplanes tereljensis NBRC 105297.</title>
        <authorList>
            <person name="Komaki H."/>
            <person name="Tamura T."/>
        </authorList>
    </citation>
    <scope>NUCLEOTIDE SEQUENCE</scope>
    <source>
        <strain evidence="1">NBRC 105297</strain>
    </source>
</reference>
<accession>A0A919NJS8</accession>
<gene>
    <name evidence="1" type="ORF">Ate02nite_27710</name>
</gene>